<feature type="domain" description="Aminoglycoside phosphotransferase" evidence="1">
    <location>
        <begin position="26"/>
        <end position="244"/>
    </location>
</feature>
<reference evidence="2" key="1">
    <citation type="submission" date="2022-10" db="EMBL/GenBank/DDBJ databases">
        <title>The complete genomes of actinobacterial strains from the NBC collection.</title>
        <authorList>
            <person name="Joergensen T.S."/>
            <person name="Alvarez Arevalo M."/>
            <person name="Sterndorff E.B."/>
            <person name="Faurdal D."/>
            <person name="Vuksanovic O."/>
            <person name="Mourched A.-S."/>
            <person name="Charusanti P."/>
            <person name="Shaw S."/>
            <person name="Blin K."/>
            <person name="Weber T."/>
        </authorList>
    </citation>
    <scope>NUCLEOTIDE SEQUENCE</scope>
    <source>
        <strain evidence="2">NBC_01436</strain>
    </source>
</reference>
<dbReference type="RefSeq" id="WP_329354170.1">
    <property type="nucleotide sequence ID" value="NZ_CP109490.1"/>
</dbReference>
<keyword evidence="3" id="KW-1185">Reference proteome</keyword>
<gene>
    <name evidence="2" type="ORF">OG367_02170</name>
</gene>
<protein>
    <submittedName>
        <fullName evidence="2">Aminoglycoside phosphotransferase family protein</fullName>
    </submittedName>
</protein>
<organism evidence="2 3">
    <name type="scientific">Streptomyces anulatus</name>
    <name type="common">Streptomyces chrysomallus</name>
    <dbReference type="NCBI Taxonomy" id="1892"/>
    <lineage>
        <taxon>Bacteria</taxon>
        <taxon>Bacillati</taxon>
        <taxon>Actinomycetota</taxon>
        <taxon>Actinomycetes</taxon>
        <taxon>Kitasatosporales</taxon>
        <taxon>Streptomycetaceae</taxon>
        <taxon>Streptomyces</taxon>
    </lineage>
</organism>
<evidence type="ECO:0000313" key="3">
    <source>
        <dbReference type="Proteomes" id="UP001431926"/>
    </source>
</evidence>
<proteinExistence type="predicted"/>
<name>A0ABZ1ZCV1_STRAQ</name>
<dbReference type="EMBL" id="CP109491">
    <property type="protein sequence ID" value="WUX35104.1"/>
    <property type="molecule type" value="Genomic_DNA"/>
</dbReference>
<evidence type="ECO:0000259" key="1">
    <source>
        <dbReference type="Pfam" id="PF01636"/>
    </source>
</evidence>
<dbReference type="Gene3D" id="3.90.1200.10">
    <property type="match status" value="1"/>
</dbReference>
<dbReference type="SUPFAM" id="SSF56112">
    <property type="entry name" value="Protein kinase-like (PK-like)"/>
    <property type="match status" value="1"/>
</dbReference>
<sequence length="329" mass="36906">MNGPTGADVPRVMAAVSAGRARELDGRGVNSSYRLMDGGRQLSVKVHCPDRSSDVERRRIQGVDVALRGTDWYPPVIDMGMYSADRPRLVVIRPFVPGERSADARGHIGRLLDVISDLAVLAPSGDAVGEDLTWDYATPWLTDPEHESRYAHRIRTGEWADLARAVAVYAHGLLDSAERLTRAERPVLHHGDLHGGNLIHHGSRPLTVVDWDEAGFSRRPADAAKALWLSCRRGRGDFVMDAAAVRHFLIRMHAQLHIPYDAMGDVARLGAVWFLPRNDHVALIERRDPAFGPWYLDWVSRFWSRFEQNLHLISESAAMLEGNEDRRRP</sequence>
<dbReference type="Proteomes" id="UP001431926">
    <property type="component" value="Chromosome"/>
</dbReference>
<dbReference type="InterPro" id="IPR002575">
    <property type="entry name" value="Aminoglycoside_PTrfase"/>
</dbReference>
<dbReference type="Pfam" id="PF01636">
    <property type="entry name" value="APH"/>
    <property type="match status" value="1"/>
</dbReference>
<dbReference type="InterPro" id="IPR011009">
    <property type="entry name" value="Kinase-like_dom_sf"/>
</dbReference>
<evidence type="ECO:0000313" key="2">
    <source>
        <dbReference type="EMBL" id="WUX35104.1"/>
    </source>
</evidence>
<accession>A0ABZ1ZCV1</accession>